<feature type="transmembrane region" description="Helical" evidence="5">
    <location>
        <begin position="82"/>
        <end position="100"/>
    </location>
</feature>
<evidence type="ECO:0000256" key="3">
    <source>
        <dbReference type="ARBA" id="ARBA00022989"/>
    </source>
</evidence>
<dbReference type="PANTHER" id="PTHR11662">
    <property type="entry name" value="SOLUTE CARRIER FAMILY 17"/>
    <property type="match status" value="1"/>
</dbReference>
<evidence type="ECO:0000313" key="7">
    <source>
        <dbReference type="EMBL" id="GGZ96553.1"/>
    </source>
</evidence>
<feature type="transmembrane region" description="Helical" evidence="5">
    <location>
        <begin position="377"/>
        <end position="400"/>
    </location>
</feature>
<keyword evidence="8" id="KW-1185">Reference proteome</keyword>
<evidence type="ECO:0000313" key="8">
    <source>
        <dbReference type="Proteomes" id="UP000634139"/>
    </source>
</evidence>
<dbReference type="SUPFAM" id="SSF103473">
    <property type="entry name" value="MFS general substrate transporter"/>
    <property type="match status" value="1"/>
</dbReference>
<reference evidence="7" key="2">
    <citation type="submission" date="2020-09" db="EMBL/GenBank/DDBJ databases">
        <authorList>
            <person name="Sun Q."/>
            <person name="Kim S."/>
        </authorList>
    </citation>
    <scope>NUCLEOTIDE SEQUENCE</scope>
    <source>
        <strain evidence="7">KCTC 32422</strain>
    </source>
</reference>
<evidence type="ECO:0000256" key="4">
    <source>
        <dbReference type="ARBA" id="ARBA00023136"/>
    </source>
</evidence>
<dbReference type="Gene3D" id="1.20.1250.20">
    <property type="entry name" value="MFS general substrate transporter like domains"/>
    <property type="match status" value="2"/>
</dbReference>
<dbReference type="GO" id="GO:0016020">
    <property type="term" value="C:membrane"/>
    <property type="evidence" value="ECO:0007669"/>
    <property type="project" value="UniProtKB-SubCell"/>
</dbReference>
<evidence type="ECO:0000259" key="6">
    <source>
        <dbReference type="PROSITE" id="PS50850"/>
    </source>
</evidence>
<dbReference type="RefSeq" id="WP_189540355.1">
    <property type="nucleotide sequence ID" value="NZ_BMZD01000003.1"/>
</dbReference>
<keyword evidence="4 5" id="KW-0472">Membrane</keyword>
<proteinExistence type="predicted"/>
<feature type="transmembrane region" description="Helical" evidence="5">
    <location>
        <begin position="257"/>
        <end position="279"/>
    </location>
</feature>
<feature type="transmembrane region" description="Helical" evidence="5">
    <location>
        <begin position="346"/>
        <end position="365"/>
    </location>
</feature>
<feature type="transmembrane region" description="Helical" evidence="5">
    <location>
        <begin position="313"/>
        <end position="334"/>
    </location>
</feature>
<dbReference type="AlphaFoldDB" id="A0A918RHJ1"/>
<feature type="transmembrane region" description="Helical" evidence="5">
    <location>
        <begin position="140"/>
        <end position="160"/>
    </location>
</feature>
<feature type="transmembrane region" description="Helical" evidence="5">
    <location>
        <begin position="166"/>
        <end position="185"/>
    </location>
</feature>
<feature type="transmembrane region" description="Helical" evidence="5">
    <location>
        <begin position="291"/>
        <end position="307"/>
    </location>
</feature>
<keyword evidence="3 5" id="KW-1133">Transmembrane helix</keyword>
<accession>A0A918RHJ1</accession>
<dbReference type="GO" id="GO:0015134">
    <property type="term" value="F:hexuronate transmembrane transporter activity"/>
    <property type="evidence" value="ECO:0007669"/>
    <property type="project" value="TreeGrafter"/>
</dbReference>
<dbReference type="EMBL" id="BMZD01000003">
    <property type="protein sequence ID" value="GGZ96553.1"/>
    <property type="molecule type" value="Genomic_DNA"/>
</dbReference>
<evidence type="ECO:0000256" key="2">
    <source>
        <dbReference type="ARBA" id="ARBA00022692"/>
    </source>
</evidence>
<feature type="transmembrane region" description="Helical" evidence="5">
    <location>
        <begin position="112"/>
        <end position="133"/>
    </location>
</feature>
<comment type="caution">
    <text evidence="7">The sequence shown here is derived from an EMBL/GenBank/DDBJ whole genome shotgun (WGS) entry which is preliminary data.</text>
</comment>
<feature type="transmembrane region" description="Helical" evidence="5">
    <location>
        <begin position="218"/>
        <end position="237"/>
    </location>
</feature>
<dbReference type="PANTHER" id="PTHR11662:SF285">
    <property type="entry name" value="HEXURONATE TRANSPORTER"/>
    <property type="match status" value="1"/>
</dbReference>
<dbReference type="InterPro" id="IPR011701">
    <property type="entry name" value="MFS"/>
</dbReference>
<dbReference type="Proteomes" id="UP000634139">
    <property type="component" value="Unassembled WGS sequence"/>
</dbReference>
<feature type="transmembrane region" description="Helical" evidence="5">
    <location>
        <begin position="53"/>
        <end position="75"/>
    </location>
</feature>
<organism evidence="7 8">
    <name type="scientific">Novosphingobium arvoryzae</name>
    <dbReference type="NCBI Taxonomy" id="1256514"/>
    <lineage>
        <taxon>Bacteria</taxon>
        <taxon>Pseudomonadati</taxon>
        <taxon>Pseudomonadota</taxon>
        <taxon>Alphaproteobacteria</taxon>
        <taxon>Sphingomonadales</taxon>
        <taxon>Sphingomonadaceae</taxon>
        <taxon>Novosphingobium</taxon>
    </lineage>
</organism>
<protein>
    <submittedName>
        <fullName evidence="7">Hexuronate transporter</fullName>
    </submittedName>
</protein>
<dbReference type="InterPro" id="IPR020846">
    <property type="entry name" value="MFS_dom"/>
</dbReference>
<dbReference type="PROSITE" id="PS50850">
    <property type="entry name" value="MFS"/>
    <property type="match status" value="1"/>
</dbReference>
<comment type="subcellular location">
    <subcellularLocation>
        <location evidence="1">Membrane</location>
        <topology evidence="1">Multi-pass membrane protein</topology>
    </subcellularLocation>
</comment>
<evidence type="ECO:0000256" key="1">
    <source>
        <dbReference type="ARBA" id="ARBA00004141"/>
    </source>
</evidence>
<dbReference type="InterPro" id="IPR050382">
    <property type="entry name" value="MFS_Na/Anion_cotransporter"/>
</dbReference>
<dbReference type="Pfam" id="PF07690">
    <property type="entry name" value="MFS_1"/>
    <property type="match status" value="1"/>
</dbReference>
<keyword evidence="2 5" id="KW-0812">Transmembrane</keyword>
<name>A0A918RHJ1_9SPHN</name>
<reference evidence="7" key="1">
    <citation type="journal article" date="2014" name="Int. J. Syst. Evol. Microbiol.">
        <title>Complete genome sequence of Corynebacterium casei LMG S-19264T (=DSM 44701T), isolated from a smear-ripened cheese.</title>
        <authorList>
            <consortium name="US DOE Joint Genome Institute (JGI-PGF)"/>
            <person name="Walter F."/>
            <person name="Albersmeier A."/>
            <person name="Kalinowski J."/>
            <person name="Ruckert C."/>
        </authorList>
    </citation>
    <scope>NUCLEOTIDE SEQUENCE</scope>
    <source>
        <strain evidence="7">KCTC 32422</strain>
    </source>
</reference>
<gene>
    <name evidence="7" type="primary">exuT</name>
    <name evidence="7" type="ORF">GCM10011617_16420</name>
</gene>
<feature type="domain" description="Major facilitator superfamily (MFS) profile" evidence="6">
    <location>
        <begin position="17"/>
        <end position="404"/>
    </location>
</feature>
<dbReference type="InterPro" id="IPR036259">
    <property type="entry name" value="MFS_trans_sf"/>
</dbReference>
<evidence type="ECO:0000256" key="5">
    <source>
        <dbReference type="SAM" id="Phobius"/>
    </source>
</evidence>
<feature type="transmembrane region" description="Helical" evidence="5">
    <location>
        <begin position="12"/>
        <end position="30"/>
    </location>
</feature>
<sequence length="409" mass="43980">MNGTRSDGVSERAIMLLIVMLFLGNALNYVDRQVLALLKPTLEAEFGWSDDDYAHLGSAFQLAAAAALLGVGWFIDRLGVRWSYAIAVAVWSAAGAAHALATTVQQFVTARVVLAIGETVSTPAGMKSAALYIPEKRRNMAIGLINTAPNIGAILTPLLIPPFALAFGWKAAFVVTGALGAFWLVGWWMGTRNLKPVTAAPERAPVNWGELFADRRSWAVIGAKFLTDCVWWFVLFWMPDFFNRVFKLGQGDLGWPIAIIFSLAALGAITSGGLYPILLSRGWSMNRARKSSMLFYAIAVLLMPLALFTHSPWIAAVLIGMGLFAHQGFSTNIFGMSTDIVPTVRIASVIAMGAVAGNLSGMGIIELAGWSLQNDHGYTPMFAICGGAYLAALLFIHLVVPDLGKAKAQ</sequence>